<proteinExistence type="predicted"/>
<dbReference type="Proteomes" id="UP000053232">
    <property type="component" value="Unassembled WGS sequence"/>
</dbReference>
<evidence type="ECO:0000313" key="2">
    <source>
        <dbReference type="Proteomes" id="UP000053232"/>
    </source>
</evidence>
<gene>
    <name evidence="1" type="ORF">OXYTRIMIC_383</name>
</gene>
<protein>
    <submittedName>
        <fullName evidence="1">Uncharacterized protein</fullName>
    </submittedName>
</protein>
<evidence type="ECO:0000313" key="1">
    <source>
        <dbReference type="EMBL" id="KEJ82688.1"/>
    </source>
</evidence>
<dbReference type="AlphaFoldDB" id="A0A073HXE7"/>
<reference evidence="2" key="1">
    <citation type="journal article" date="2014" name="Cell">
        <title>The Architecture of a Scrambled Genome Reveals Massive Levels of Genomic Rearrangement during Development.</title>
        <authorList>
            <person name="Chen X."/>
            <person name="Bracht J.R."/>
            <person name="Goldman A.D."/>
            <person name="Dolzhenko E."/>
            <person name="Clay D.M."/>
            <person name="Swart E.C."/>
            <person name="Perlman D.H."/>
            <person name="Doak T.G."/>
            <person name="Stuart A."/>
            <person name="Amemiya C.T."/>
            <person name="Sebra R.P."/>
            <person name="Landweber L.F."/>
        </authorList>
    </citation>
    <scope>NUCLEOTIDE SEQUENCE [LARGE SCALE GENOMIC DNA]</scope>
    <source>
        <strain evidence="2">JRB310</strain>
    </source>
</reference>
<organism evidence="1 2">
    <name type="scientific">Oxytricha trifallax</name>
    <dbReference type="NCBI Taxonomy" id="1172189"/>
    <lineage>
        <taxon>Eukaryota</taxon>
        <taxon>Sar</taxon>
        <taxon>Alveolata</taxon>
        <taxon>Ciliophora</taxon>
        <taxon>Intramacronucleata</taxon>
        <taxon>Spirotrichea</taxon>
        <taxon>Stichotrichia</taxon>
        <taxon>Sporadotrichida</taxon>
        <taxon>Oxytrichidae</taxon>
        <taxon>Oxytrichinae</taxon>
        <taxon>Oxytricha</taxon>
    </lineage>
</organism>
<name>A0A073HXE7_9SPIT</name>
<comment type="caution">
    <text evidence="1">The sequence shown here is derived from an EMBL/GenBank/DDBJ whole genome shotgun (WGS) entry which is preliminary data.</text>
</comment>
<accession>A0A073HXE7</accession>
<dbReference type="EMBL" id="ARYC01006796">
    <property type="protein sequence ID" value="KEJ82688.1"/>
    <property type="molecule type" value="Genomic_DNA"/>
</dbReference>
<keyword evidence="2" id="KW-1185">Reference proteome</keyword>
<sequence length="178" mass="20443">MHQQLVENEFHMKNASLKNFIGYQQWSLDDIAVQKLISVEKAMKQFALNLFLKMEIKIKVTSFQMRSFQKLKKNKVDYNSLNQAESALEVSGRINSMASINKVVDVSINLPQPSIQVKAPSTSKQSKKEGQAYYHNQIKEFGVQLNFEAKLKNKQLNMTQTKKASHFIVILADNHNHC</sequence>